<dbReference type="Proteomes" id="UP000663845">
    <property type="component" value="Unassembled WGS sequence"/>
</dbReference>
<dbReference type="EMBL" id="CAJOBB010003345">
    <property type="protein sequence ID" value="CAF4035364.1"/>
    <property type="molecule type" value="Genomic_DNA"/>
</dbReference>
<evidence type="ECO:0000256" key="1">
    <source>
        <dbReference type="SAM" id="MobiDB-lite"/>
    </source>
</evidence>
<dbReference type="Proteomes" id="UP000663891">
    <property type="component" value="Unassembled WGS sequence"/>
</dbReference>
<dbReference type="Proteomes" id="UP000663881">
    <property type="component" value="Unassembled WGS sequence"/>
</dbReference>
<reference evidence="4" key="1">
    <citation type="submission" date="2021-02" db="EMBL/GenBank/DDBJ databases">
        <authorList>
            <person name="Nowell W R."/>
        </authorList>
    </citation>
    <scope>NUCLEOTIDE SEQUENCE</scope>
</reference>
<gene>
    <name evidence="2" type="ORF">IZO911_LOCUS25929</name>
    <name evidence="3" type="ORF">JYZ213_LOCUS27283</name>
    <name evidence="7" type="ORF">KXQ929_LOCUS30557</name>
    <name evidence="6" type="ORF">OKA104_LOCUS30575</name>
    <name evidence="5" type="ORF">OXD698_LOCUS17396</name>
    <name evidence="4" type="ORF">VCS650_LOCUS30016</name>
</gene>
<dbReference type="EMBL" id="CAJNON010000477">
    <property type="protein sequence ID" value="CAF1281955.1"/>
    <property type="molecule type" value="Genomic_DNA"/>
</dbReference>
<organism evidence="4 8">
    <name type="scientific">Adineta steineri</name>
    <dbReference type="NCBI Taxonomy" id="433720"/>
    <lineage>
        <taxon>Eukaryota</taxon>
        <taxon>Metazoa</taxon>
        <taxon>Spiralia</taxon>
        <taxon>Gnathifera</taxon>
        <taxon>Rotifera</taxon>
        <taxon>Eurotatoria</taxon>
        <taxon>Bdelloidea</taxon>
        <taxon>Adinetida</taxon>
        <taxon>Adinetidae</taxon>
        <taxon>Adineta</taxon>
    </lineage>
</organism>
<dbReference type="SUPFAM" id="SSF56399">
    <property type="entry name" value="ADP-ribosylation"/>
    <property type="match status" value="1"/>
</dbReference>
<evidence type="ECO:0000313" key="5">
    <source>
        <dbReference type="EMBL" id="CAF3785943.1"/>
    </source>
</evidence>
<feature type="region of interest" description="Disordered" evidence="1">
    <location>
        <begin position="492"/>
        <end position="516"/>
    </location>
</feature>
<dbReference type="Proteomes" id="UP000663860">
    <property type="component" value="Unassembled WGS sequence"/>
</dbReference>
<dbReference type="Proteomes" id="UP000663844">
    <property type="component" value="Unassembled WGS sequence"/>
</dbReference>
<evidence type="ECO:0000313" key="6">
    <source>
        <dbReference type="EMBL" id="CAF4014474.1"/>
    </source>
</evidence>
<evidence type="ECO:0000313" key="3">
    <source>
        <dbReference type="EMBL" id="CAF1207832.1"/>
    </source>
</evidence>
<comment type="caution">
    <text evidence="4">The sequence shown here is derived from an EMBL/GenBank/DDBJ whole genome shotgun (WGS) entry which is preliminary data.</text>
</comment>
<feature type="compositionally biased region" description="Basic and acidic residues" evidence="1">
    <location>
        <begin position="493"/>
        <end position="503"/>
    </location>
</feature>
<protein>
    <submittedName>
        <fullName evidence="4">Uncharacterized protein</fullName>
    </submittedName>
</protein>
<dbReference type="OrthoDB" id="9981876at2759"/>
<proteinExistence type="predicted"/>
<sequence length="839" mass="97221">MGTAMIHEDYPRKVKNGFIQVADLRDQLQKDITQCEHDLVRVNEQNELPFMYSQLLKEILVENTAESAIFVKIYALFGRTNYRSNVQELSMIEEFERTYGKGKHSSPIWWYTRRCFVSRTINRAIHLLDVEILCIVHFFIRDLHNQLAKIHAEKSKYESPLIVYRGQGMQPDDFERLFKKNETCIAFNNFMFATTDRQEAFCSAQTAFNKGLTAILFEMHVDPSLEGISPFARIEVASYGKKSKNQILFSIHSVFRLETVEQSDNGIWNIKLKLSNMSSNQSIDKIREQTQGGDVLWRMGALFFCMAEFDKSRQIYLAKLPTISKDDFRAQAHFHNRLAFIFKQMNETTLSQHHYNEYIHLKKKYGLTDEVECAYIQAMDRSEMVKVKTWPASSQQQLDELTLKMETAKSSQNDPASTFTIDSLAEEKVCTSEQTVTTTANPEKLRLLTVERNTEDCSTFGASASEAKSEMVNKKKKPKKKNRHSLNTQYVKGAKDKSDDEMSHIPQPPCRSTDEGNKRFEREFWNSEFGRTNQTQRQARHFLEQSAERDQIRCMDLTQQLRKKPRVIVEVGGDGCGRLSASTNSILFSPTNVTIFRSSSPSHELYHIDKNGTKTQVELNNERKIGIQAICWSSYLGKFIVLTADKIKKLYTFDEEKMTTTNYSQHIEHIPDSKDREYESCTCSDQIFLVTYKGFNPIIDQWQLSDWKRTKLWGPPMSCGNLEMIQHIRFSQNNSLHIGLIIDQFRTYRFELRNYLTMECLKTVDFNESNQINTPVPVSLSTGEWLFTATVMSFISKNVIGRMPIEYGDDNVENAIQLNQNCLIIKTKDGKLKFHDYHD</sequence>
<dbReference type="Proteomes" id="UP000663868">
    <property type="component" value="Unassembled WGS sequence"/>
</dbReference>
<dbReference type="SUPFAM" id="SSF75011">
    <property type="entry name" value="3-carboxy-cis,cis-mucoante lactonizing enzyme"/>
    <property type="match status" value="1"/>
</dbReference>
<evidence type="ECO:0000313" key="2">
    <source>
        <dbReference type="EMBL" id="CAF1153902.1"/>
    </source>
</evidence>
<dbReference type="EMBL" id="CAJOAZ010001233">
    <property type="protein sequence ID" value="CAF3785943.1"/>
    <property type="molecule type" value="Genomic_DNA"/>
</dbReference>
<dbReference type="EMBL" id="CAJNOE010000331">
    <property type="protein sequence ID" value="CAF1153902.1"/>
    <property type="molecule type" value="Genomic_DNA"/>
</dbReference>
<name>A0A815CD60_9BILA</name>
<evidence type="ECO:0000313" key="4">
    <source>
        <dbReference type="EMBL" id="CAF1281955.1"/>
    </source>
</evidence>
<dbReference type="EMBL" id="CAJOAY010003297">
    <property type="protein sequence ID" value="CAF4014474.1"/>
    <property type="molecule type" value="Genomic_DNA"/>
</dbReference>
<dbReference type="AlphaFoldDB" id="A0A815CD60"/>
<evidence type="ECO:0000313" key="7">
    <source>
        <dbReference type="EMBL" id="CAF4035364.1"/>
    </source>
</evidence>
<evidence type="ECO:0000313" key="8">
    <source>
        <dbReference type="Proteomes" id="UP000663891"/>
    </source>
</evidence>
<accession>A0A815CD60</accession>
<dbReference type="EMBL" id="CAJNOG010000377">
    <property type="protein sequence ID" value="CAF1207832.1"/>
    <property type="molecule type" value="Genomic_DNA"/>
</dbReference>